<feature type="domain" description="ABC transporter" evidence="8">
    <location>
        <begin position="144"/>
        <end position="376"/>
    </location>
</feature>
<evidence type="ECO:0000256" key="6">
    <source>
        <dbReference type="ARBA" id="ARBA00023136"/>
    </source>
</evidence>
<evidence type="ECO:0000313" key="11">
    <source>
        <dbReference type="Proteomes" id="UP000825002"/>
    </source>
</evidence>
<organism evidence="10 11">
    <name type="scientific">Fragariocoptes setiger</name>
    <dbReference type="NCBI Taxonomy" id="1670756"/>
    <lineage>
        <taxon>Eukaryota</taxon>
        <taxon>Metazoa</taxon>
        <taxon>Ecdysozoa</taxon>
        <taxon>Arthropoda</taxon>
        <taxon>Chelicerata</taxon>
        <taxon>Arachnida</taxon>
        <taxon>Acari</taxon>
        <taxon>Acariformes</taxon>
        <taxon>Trombidiformes</taxon>
        <taxon>Prostigmata</taxon>
        <taxon>Eupodina</taxon>
        <taxon>Eriophyoidea</taxon>
        <taxon>Phytoptidae</taxon>
        <taxon>Fragariocoptes</taxon>
    </lineage>
</organism>
<sequence>MTKIFKYLVTSHSKTINITPDDDDTTTKEAKIVQIKRRRRKEDEQHNDNKLATTKCPMALPMQLGQNLSYDPHYITANNIIVGFDKQQNNSVFHKNASMSQCIDNNQRLDGRKINNSNSNFSLSSHPTLASLSLSLAEATTAAVEFDNVTYRRRDDLTILESIYMLVPRGSIFGLLGPSSCGKTTLLRCLVGLLKHQQGNIRIFGHDTHDRAQCKVPGSNVGYMPQDLGLYEDFTIEQLLTMFGRYMAMPSATIEQRIDFMTRFLDLPDKRRVVAQLSGGQKRRVSFALACLNLPPLIMLDEPTVGVDPLLRRSIWQYLSELAHKHGHTIIITTHYIEEAARADQVALMRKGRLLVQDSPQSIMARYACTTLEQAFLQICYEKKKISLPSGANNNTSEIIMSSSINADGNHSSSLHSSSHGIAAVAAAAASAARVSSDKSPLELASCAKSESLTSLIGKIPKEFSQPFPREPIQAPPCPPSKPFAHHHHQVMNNNWRRYDVRAPMALEPRDKSSPGERCIKAWRLLTALMYKNFRRNFNSAPLVAFQFLLPIVQMVSFVLSVGGRPVDIGLGIVNYETLPLSASTNGSLTHNEWLSQQYLSTSFIEQLDTAMLAPRYYRTLDDALADVRRARLWAALEIGQHFSDLVATRFDLDQFYDVNATAISGSTIRLYPDRSNRIIDTLMLRSIVESYRRFMNVEFEEFSRLPVVMGTPIFEIKNTGALIDSIDGYTESIAAGLLASITYIMAAGLTTFIMVVERHAGILERTYTTGVSPVIYLLAHALFRSLVMMAQLILLFFVCFVILGQPLEGSLPLAYALLLLLNCTGVAYGLTISSLTKDQNSAALTVVSSLVIQVTMSGILWPLQAIPVWLRAVCYTQPLTLPVLALKNITLKGLGFDDRYVMLGFGSTLAWMIVFLVIASKNFKFYQ</sequence>
<dbReference type="PANTHER" id="PTHR43038">
    <property type="entry name" value="ATP-BINDING CASSETTE, SUB-FAMILY H, MEMBER 1"/>
    <property type="match status" value="1"/>
</dbReference>
<evidence type="ECO:0000259" key="9">
    <source>
        <dbReference type="PROSITE" id="PS51012"/>
    </source>
</evidence>
<evidence type="ECO:0000256" key="2">
    <source>
        <dbReference type="ARBA" id="ARBA00022692"/>
    </source>
</evidence>
<proteinExistence type="predicted"/>
<keyword evidence="5 7" id="KW-1133">Transmembrane helix</keyword>
<dbReference type="SUPFAM" id="SSF52540">
    <property type="entry name" value="P-loop containing nucleoside triphosphate hydrolases"/>
    <property type="match status" value="1"/>
</dbReference>
<dbReference type="Proteomes" id="UP000825002">
    <property type="component" value="Unassembled WGS sequence"/>
</dbReference>
<name>A0ABQ7SA73_9ACAR</name>
<evidence type="ECO:0000256" key="4">
    <source>
        <dbReference type="ARBA" id="ARBA00022840"/>
    </source>
</evidence>
<dbReference type="PROSITE" id="PS51012">
    <property type="entry name" value="ABC_TM2"/>
    <property type="match status" value="1"/>
</dbReference>
<dbReference type="Pfam" id="PF00005">
    <property type="entry name" value="ABC_tran"/>
    <property type="match status" value="1"/>
</dbReference>
<feature type="transmembrane region" description="Helical" evidence="7">
    <location>
        <begin position="778"/>
        <end position="804"/>
    </location>
</feature>
<evidence type="ECO:0000256" key="1">
    <source>
        <dbReference type="ARBA" id="ARBA00004141"/>
    </source>
</evidence>
<dbReference type="Pfam" id="PF01061">
    <property type="entry name" value="ABC2_membrane"/>
    <property type="match status" value="1"/>
</dbReference>
<dbReference type="InterPro" id="IPR027417">
    <property type="entry name" value="P-loop_NTPase"/>
</dbReference>
<evidence type="ECO:0000259" key="8">
    <source>
        <dbReference type="PROSITE" id="PS50893"/>
    </source>
</evidence>
<dbReference type="Gene3D" id="3.40.50.300">
    <property type="entry name" value="P-loop containing nucleotide triphosphate hydrolases"/>
    <property type="match status" value="1"/>
</dbReference>
<accession>A0ABQ7SA73</accession>
<comment type="subcellular location">
    <subcellularLocation>
        <location evidence="1">Membrane</location>
        <topology evidence="1">Multi-pass membrane protein</topology>
    </subcellularLocation>
</comment>
<feature type="transmembrane region" description="Helical" evidence="7">
    <location>
        <begin position="843"/>
        <end position="862"/>
    </location>
</feature>
<evidence type="ECO:0000256" key="5">
    <source>
        <dbReference type="ARBA" id="ARBA00022989"/>
    </source>
</evidence>
<keyword evidence="6 7" id="KW-0472">Membrane</keyword>
<evidence type="ECO:0000256" key="7">
    <source>
        <dbReference type="SAM" id="Phobius"/>
    </source>
</evidence>
<dbReference type="PROSITE" id="PS50893">
    <property type="entry name" value="ABC_TRANSPORTER_2"/>
    <property type="match status" value="1"/>
</dbReference>
<feature type="domain" description="ABC transmembrane type-2" evidence="9">
    <location>
        <begin position="699"/>
        <end position="927"/>
    </location>
</feature>
<dbReference type="EMBL" id="JAIFTH010000181">
    <property type="protein sequence ID" value="KAG9510296.1"/>
    <property type="molecule type" value="Genomic_DNA"/>
</dbReference>
<keyword evidence="11" id="KW-1185">Reference proteome</keyword>
<reference evidence="10 11" key="1">
    <citation type="submission" date="2020-10" db="EMBL/GenBank/DDBJ databases">
        <authorList>
            <person name="Klimov P.B."/>
            <person name="Dyachkov S.M."/>
            <person name="Chetverikov P.E."/>
        </authorList>
    </citation>
    <scope>NUCLEOTIDE SEQUENCE [LARGE SCALE GENOMIC DNA]</scope>
    <source>
        <strain evidence="10">BMOC 18-1129-001#AD2665</strain>
        <tissue evidence="10">Entire mites</tissue>
    </source>
</reference>
<evidence type="ECO:0000313" key="10">
    <source>
        <dbReference type="EMBL" id="KAG9510296.1"/>
    </source>
</evidence>
<feature type="transmembrane region" description="Helical" evidence="7">
    <location>
        <begin position="901"/>
        <end position="920"/>
    </location>
</feature>
<feature type="transmembrane region" description="Helical" evidence="7">
    <location>
        <begin position="810"/>
        <end position="831"/>
    </location>
</feature>
<keyword evidence="4" id="KW-0067">ATP-binding</keyword>
<dbReference type="SMART" id="SM00382">
    <property type="entry name" value="AAA"/>
    <property type="match status" value="1"/>
</dbReference>
<dbReference type="InterPro" id="IPR003593">
    <property type="entry name" value="AAA+_ATPase"/>
</dbReference>
<dbReference type="PANTHER" id="PTHR43038:SF3">
    <property type="entry name" value="ABC TRANSPORTER G FAMILY MEMBER 20 ISOFORM X1"/>
    <property type="match status" value="1"/>
</dbReference>
<keyword evidence="2 7" id="KW-0812">Transmembrane</keyword>
<comment type="caution">
    <text evidence="10">The sequence shown here is derived from an EMBL/GenBank/DDBJ whole genome shotgun (WGS) entry which is preliminary data.</text>
</comment>
<feature type="transmembrane region" description="Helical" evidence="7">
    <location>
        <begin position="734"/>
        <end position="757"/>
    </location>
</feature>
<dbReference type="InterPro" id="IPR003439">
    <property type="entry name" value="ABC_transporter-like_ATP-bd"/>
</dbReference>
<gene>
    <name evidence="10" type="primary">abcG23</name>
    <name evidence="10" type="ORF">GZH46_01166</name>
</gene>
<protein>
    <submittedName>
        <fullName evidence="10">ABC transporter G family member 23</fullName>
    </submittedName>
</protein>
<dbReference type="InterPro" id="IPR047817">
    <property type="entry name" value="ABC2_TM_bact-type"/>
</dbReference>
<keyword evidence="3" id="KW-0547">Nucleotide-binding</keyword>
<evidence type="ECO:0000256" key="3">
    <source>
        <dbReference type="ARBA" id="ARBA00022741"/>
    </source>
</evidence>
<dbReference type="InterPro" id="IPR013525">
    <property type="entry name" value="ABC2_TM"/>
</dbReference>